<reference evidence="5" key="2">
    <citation type="submission" date="2012-11" db="EMBL/GenBank/DDBJ databases">
        <authorList>
            <person name="Kuo A."/>
            <person name="Curtis B.A."/>
            <person name="Tanifuji G."/>
            <person name="Burki F."/>
            <person name="Gruber A."/>
            <person name="Irimia M."/>
            <person name="Maruyama S."/>
            <person name="Arias M.C."/>
            <person name="Ball S.G."/>
            <person name="Gile G.H."/>
            <person name="Hirakawa Y."/>
            <person name="Hopkins J.F."/>
            <person name="Rensing S.A."/>
            <person name="Schmutz J."/>
            <person name="Symeonidi A."/>
            <person name="Elias M."/>
            <person name="Eveleigh R.J."/>
            <person name="Herman E.K."/>
            <person name="Klute M.J."/>
            <person name="Nakayama T."/>
            <person name="Obornik M."/>
            <person name="Reyes-Prieto A."/>
            <person name="Armbrust E.V."/>
            <person name="Aves S.J."/>
            <person name="Beiko R.G."/>
            <person name="Coutinho P."/>
            <person name="Dacks J.B."/>
            <person name="Durnford D.G."/>
            <person name="Fast N.M."/>
            <person name="Green B.R."/>
            <person name="Grisdale C."/>
            <person name="Hempe F."/>
            <person name="Henrissat B."/>
            <person name="Hoppner M.P."/>
            <person name="Ishida K.-I."/>
            <person name="Kim E."/>
            <person name="Koreny L."/>
            <person name="Kroth P.G."/>
            <person name="Liu Y."/>
            <person name="Malik S.-B."/>
            <person name="Maier U.G."/>
            <person name="McRose D."/>
            <person name="Mock T."/>
            <person name="Neilson J.A."/>
            <person name="Onodera N.T."/>
            <person name="Poole A.M."/>
            <person name="Pritham E.J."/>
            <person name="Richards T.A."/>
            <person name="Rocap G."/>
            <person name="Roy S.W."/>
            <person name="Sarai C."/>
            <person name="Schaack S."/>
            <person name="Shirato S."/>
            <person name="Slamovits C.H."/>
            <person name="Spencer D.F."/>
            <person name="Suzuki S."/>
            <person name="Worden A.Z."/>
            <person name="Zauner S."/>
            <person name="Barry K."/>
            <person name="Bell C."/>
            <person name="Bharti A.K."/>
            <person name="Crow J.A."/>
            <person name="Grimwood J."/>
            <person name="Kramer R."/>
            <person name="Lindquist E."/>
            <person name="Lucas S."/>
            <person name="Salamov A."/>
            <person name="McFadden G.I."/>
            <person name="Lane C.E."/>
            <person name="Keeling P.J."/>
            <person name="Gray M.W."/>
            <person name="Grigoriev I.V."/>
            <person name="Archibald J.M."/>
        </authorList>
    </citation>
    <scope>NUCLEOTIDE SEQUENCE</scope>
    <source>
        <strain evidence="5">CCMP2712</strain>
    </source>
</reference>
<dbReference type="KEGG" id="gtt:GUITHDRAFT_139187"/>
<protein>
    <submittedName>
        <fullName evidence="3">RAD50 interacting protein 1</fullName>
    </submittedName>
</protein>
<dbReference type="OrthoDB" id="407410at2759"/>
<dbReference type="GO" id="GO:0060628">
    <property type="term" value="P:regulation of ER to Golgi vesicle-mediated transport"/>
    <property type="evidence" value="ECO:0007669"/>
    <property type="project" value="TreeGrafter"/>
</dbReference>
<dbReference type="PROSITE" id="PS51386">
    <property type="entry name" value="RINT1_TIP20"/>
    <property type="match status" value="1"/>
</dbReference>
<evidence type="ECO:0000313" key="5">
    <source>
        <dbReference type="Proteomes" id="UP000011087"/>
    </source>
</evidence>
<reference evidence="4" key="3">
    <citation type="submission" date="2015-06" db="UniProtKB">
        <authorList>
            <consortium name="EnsemblProtists"/>
        </authorList>
    </citation>
    <scope>IDENTIFICATION</scope>
</reference>
<dbReference type="PANTHER" id="PTHR13520:SF0">
    <property type="entry name" value="RAD50-INTERACTING PROTEIN 1"/>
    <property type="match status" value="1"/>
</dbReference>
<evidence type="ECO:0000256" key="2">
    <source>
        <dbReference type="SAM" id="MobiDB-lite"/>
    </source>
</evidence>
<dbReference type="GeneID" id="17301988"/>
<feature type="coiled-coil region" evidence="1">
    <location>
        <begin position="68"/>
        <end position="132"/>
    </location>
</feature>
<dbReference type="eggNOG" id="KOG2218">
    <property type="taxonomic scope" value="Eukaryota"/>
</dbReference>
<dbReference type="HOGENOM" id="CLU_020201_0_0_1"/>
<dbReference type="InterPro" id="IPR007528">
    <property type="entry name" value="RINT1_Tip20"/>
</dbReference>
<dbReference type="InterPro" id="IPR042042">
    <property type="entry name" value="Tip20p_domB"/>
</dbReference>
<reference evidence="3 5" key="1">
    <citation type="journal article" date="2012" name="Nature">
        <title>Algal genomes reveal evolutionary mosaicism and the fate of nucleomorphs.</title>
        <authorList>
            <consortium name="DOE Joint Genome Institute"/>
            <person name="Curtis B.A."/>
            <person name="Tanifuji G."/>
            <person name="Burki F."/>
            <person name="Gruber A."/>
            <person name="Irimia M."/>
            <person name="Maruyama S."/>
            <person name="Arias M.C."/>
            <person name="Ball S.G."/>
            <person name="Gile G.H."/>
            <person name="Hirakawa Y."/>
            <person name="Hopkins J.F."/>
            <person name="Kuo A."/>
            <person name="Rensing S.A."/>
            <person name="Schmutz J."/>
            <person name="Symeonidi A."/>
            <person name="Elias M."/>
            <person name="Eveleigh R.J."/>
            <person name="Herman E.K."/>
            <person name="Klute M.J."/>
            <person name="Nakayama T."/>
            <person name="Obornik M."/>
            <person name="Reyes-Prieto A."/>
            <person name="Armbrust E.V."/>
            <person name="Aves S.J."/>
            <person name="Beiko R.G."/>
            <person name="Coutinho P."/>
            <person name="Dacks J.B."/>
            <person name="Durnford D.G."/>
            <person name="Fast N.M."/>
            <person name="Green B.R."/>
            <person name="Grisdale C.J."/>
            <person name="Hempel F."/>
            <person name="Henrissat B."/>
            <person name="Hoppner M.P."/>
            <person name="Ishida K."/>
            <person name="Kim E."/>
            <person name="Koreny L."/>
            <person name="Kroth P.G."/>
            <person name="Liu Y."/>
            <person name="Malik S.B."/>
            <person name="Maier U.G."/>
            <person name="McRose D."/>
            <person name="Mock T."/>
            <person name="Neilson J.A."/>
            <person name="Onodera N.T."/>
            <person name="Poole A.M."/>
            <person name="Pritham E.J."/>
            <person name="Richards T.A."/>
            <person name="Rocap G."/>
            <person name="Roy S.W."/>
            <person name="Sarai C."/>
            <person name="Schaack S."/>
            <person name="Shirato S."/>
            <person name="Slamovits C.H."/>
            <person name="Spencer D.F."/>
            <person name="Suzuki S."/>
            <person name="Worden A.Z."/>
            <person name="Zauner S."/>
            <person name="Barry K."/>
            <person name="Bell C."/>
            <person name="Bharti A.K."/>
            <person name="Crow J.A."/>
            <person name="Grimwood J."/>
            <person name="Kramer R."/>
            <person name="Lindquist E."/>
            <person name="Lucas S."/>
            <person name="Salamov A."/>
            <person name="McFadden G.I."/>
            <person name="Lane C.E."/>
            <person name="Keeling P.J."/>
            <person name="Gray M.W."/>
            <person name="Grigoriev I.V."/>
            <person name="Archibald J.M."/>
        </authorList>
    </citation>
    <scope>NUCLEOTIDE SEQUENCE</scope>
    <source>
        <strain evidence="3 5">CCMP2712</strain>
    </source>
</reference>
<sequence>MAMEGLRAWAVEEMRKTMGEEERAGEGKERKGEGDLMGWMRAVTERQGERKKNLSLLLSLEGQVGKGLLEAQRRVQESTRHVEELEQGRRRLVEKLGELKEKGGSGGAFHELEELQLKVQQTQDVKKMAEMLEKSMQVVLAGDGKPNIASLSELLQECTFSASIRQAVQAKLGSLVEGEKKELSEEFSAVMKEVGWPKPLVLSDDAEEEAMKVVELGEVQSKGKGGKGGAGGMQRMSLAIHKMTRLQVACLQAEEQEKKPPRFESWALQTLLAPLALRFTYHFRSTRSTNRLDKPDWYFSYQLSRLKEHLPFLIRVVQPLVRASLHDRFLDYNPAVQFASALAQQCSDKVKADSNLLVEEGSLLMLTISEALQFDKTIASLLSSSGIGSFRSSDVSCMARIARLDNLMARWLQLESLSRAEQVRLWLSSDEEMRICHVSSQLQDDADDSHALRMRYLHDWGSRSAQGVIAAVEDVVSRCATLSDQLRVKFAKQVQEDHILVPYLEGLRDKATDWIRRWEKKSSWRKEMQQSNQKLTGRLAKNAIDAVVYVASTEHASREEEMEDCELSSFCGICCSARYCSLALEEFVDEDVLNTFEGGMQAAQANEEIYEIFLQTSREFLAVSQDCAEQIISVIARDFEDASLGYLQQGRSTSRTFDPTVLEVTEMSSDMCEPLEILRAHLHTILVSLHPQARVRVWSSVAERVDGLLFERISSLGVISPLTAAQINLDLGLITGLFAPFTSKPANLLKRLKETGILLAMPVKDMRRLVDTLDDPASRYREDALASCGIHLLTFQQARGLCGKRADLL</sequence>
<dbReference type="PANTHER" id="PTHR13520">
    <property type="entry name" value="RAD50-INTERACTING PROTEIN 1 RINT-1"/>
    <property type="match status" value="1"/>
</dbReference>
<keyword evidence="5" id="KW-1185">Reference proteome</keyword>
<evidence type="ECO:0000313" key="4">
    <source>
        <dbReference type="EnsemblProtists" id="EKX45280"/>
    </source>
</evidence>
<dbReference type="EnsemblProtists" id="EKX45280">
    <property type="protein sequence ID" value="EKX45280"/>
    <property type="gene ID" value="GUITHDRAFT_139187"/>
</dbReference>
<dbReference type="EMBL" id="JH993000">
    <property type="protein sequence ID" value="EKX45280.1"/>
    <property type="molecule type" value="Genomic_DNA"/>
</dbReference>
<gene>
    <name evidence="3" type="primary">TIP20</name>
    <name evidence="3" type="ORF">GUITHDRAFT_139187</name>
</gene>
<feature type="region of interest" description="Disordered" evidence="2">
    <location>
        <begin position="17"/>
        <end position="36"/>
    </location>
</feature>
<dbReference type="OMA" id="LEYHFAK"/>
<evidence type="ECO:0000256" key="1">
    <source>
        <dbReference type="SAM" id="Coils"/>
    </source>
</evidence>
<dbReference type="AlphaFoldDB" id="L1JB31"/>
<dbReference type="Gene3D" id="1.20.58.1420">
    <property type="entry name" value="Dsl1p vesicle tethering complex, Tip20p subunit, domain B"/>
    <property type="match status" value="1"/>
</dbReference>
<dbReference type="GO" id="GO:0006890">
    <property type="term" value="P:retrograde vesicle-mediated transport, Golgi to endoplasmic reticulum"/>
    <property type="evidence" value="ECO:0007669"/>
    <property type="project" value="InterPro"/>
</dbReference>
<dbReference type="PaxDb" id="55529-EKX45280"/>
<evidence type="ECO:0000313" key="3">
    <source>
        <dbReference type="EMBL" id="EKX45280.1"/>
    </source>
</evidence>
<dbReference type="GO" id="GO:0006888">
    <property type="term" value="P:endoplasmic reticulum to Golgi vesicle-mediated transport"/>
    <property type="evidence" value="ECO:0007669"/>
    <property type="project" value="InterPro"/>
</dbReference>
<dbReference type="RefSeq" id="XP_005832260.1">
    <property type="nucleotide sequence ID" value="XM_005832203.1"/>
</dbReference>
<proteinExistence type="predicted"/>
<name>L1JB31_GUITC</name>
<dbReference type="Pfam" id="PF04437">
    <property type="entry name" value="RINT1_TIP1"/>
    <property type="match status" value="1"/>
</dbReference>
<organism evidence="3">
    <name type="scientific">Guillardia theta (strain CCMP2712)</name>
    <name type="common">Cryptophyte</name>
    <dbReference type="NCBI Taxonomy" id="905079"/>
    <lineage>
        <taxon>Eukaryota</taxon>
        <taxon>Cryptophyceae</taxon>
        <taxon>Pyrenomonadales</taxon>
        <taxon>Geminigeraceae</taxon>
        <taxon>Guillardia</taxon>
    </lineage>
</organism>
<accession>L1JB31</accession>
<dbReference type="STRING" id="905079.L1JB31"/>
<keyword evidence="1" id="KW-0175">Coiled coil</keyword>
<dbReference type="GO" id="GO:0070939">
    <property type="term" value="C:Dsl1/NZR complex"/>
    <property type="evidence" value="ECO:0007669"/>
    <property type="project" value="InterPro"/>
</dbReference>
<feature type="compositionally biased region" description="Basic and acidic residues" evidence="2">
    <location>
        <begin position="17"/>
        <end position="34"/>
    </location>
</feature>
<dbReference type="Proteomes" id="UP000011087">
    <property type="component" value="Unassembled WGS sequence"/>
</dbReference>